<evidence type="ECO:0000259" key="2">
    <source>
        <dbReference type="Pfam" id="PF20703"/>
    </source>
</evidence>
<name>A0ABS3JMI8_9BACT</name>
<reference evidence="3 4" key="1">
    <citation type="submission" date="2021-03" db="EMBL/GenBank/DDBJ databases">
        <title>Fibrella sp. HMF5405 genome sequencing and assembly.</title>
        <authorList>
            <person name="Kang H."/>
            <person name="Kim H."/>
            <person name="Bae S."/>
            <person name="Joh K."/>
        </authorList>
    </citation>
    <scope>NUCLEOTIDE SEQUENCE [LARGE SCALE GENOMIC DNA]</scope>
    <source>
        <strain evidence="3 4">HMF5405</strain>
    </source>
</reference>
<accession>A0ABS3JMI8</accession>
<organism evidence="3 4">
    <name type="scientific">Fibrella forsythiae</name>
    <dbReference type="NCBI Taxonomy" id="2817061"/>
    <lineage>
        <taxon>Bacteria</taxon>
        <taxon>Pseudomonadati</taxon>
        <taxon>Bacteroidota</taxon>
        <taxon>Cytophagia</taxon>
        <taxon>Cytophagales</taxon>
        <taxon>Spirosomataceae</taxon>
        <taxon>Fibrella</taxon>
    </lineage>
</organism>
<dbReference type="RefSeq" id="WP_207330543.1">
    <property type="nucleotide sequence ID" value="NZ_JAFMYW010000005.1"/>
</dbReference>
<keyword evidence="1" id="KW-0472">Membrane</keyword>
<dbReference type="EMBL" id="JAFMYW010000005">
    <property type="protein sequence ID" value="MBO0950611.1"/>
    <property type="molecule type" value="Genomic_DNA"/>
</dbReference>
<evidence type="ECO:0000313" key="4">
    <source>
        <dbReference type="Proteomes" id="UP000664628"/>
    </source>
</evidence>
<dbReference type="Pfam" id="PF20703">
    <property type="entry name" value="nSTAND1"/>
    <property type="match status" value="1"/>
</dbReference>
<dbReference type="SUPFAM" id="SSF50960">
    <property type="entry name" value="TolB, C-terminal domain"/>
    <property type="match status" value="1"/>
</dbReference>
<dbReference type="InterPro" id="IPR027417">
    <property type="entry name" value="P-loop_NTPase"/>
</dbReference>
<dbReference type="Gene3D" id="3.40.50.300">
    <property type="entry name" value="P-loop containing nucleotide triphosphate hydrolases"/>
    <property type="match status" value="1"/>
</dbReference>
<keyword evidence="1" id="KW-0812">Transmembrane</keyword>
<keyword evidence="1" id="KW-1133">Transmembrane helix</keyword>
<evidence type="ECO:0000256" key="1">
    <source>
        <dbReference type="SAM" id="Phobius"/>
    </source>
</evidence>
<dbReference type="SUPFAM" id="SSF52540">
    <property type="entry name" value="P-loop containing nucleoside triphosphate hydrolases"/>
    <property type="match status" value="1"/>
</dbReference>
<comment type="caution">
    <text evidence="3">The sequence shown here is derived from an EMBL/GenBank/DDBJ whole genome shotgun (WGS) entry which is preliminary data.</text>
</comment>
<dbReference type="Proteomes" id="UP000664628">
    <property type="component" value="Unassembled WGS sequence"/>
</dbReference>
<evidence type="ECO:0000313" key="3">
    <source>
        <dbReference type="EMBL" id="MBO0950611.1"/>
    </source>
</evidence>
<feature type="transmembrane region" description="Helical" evidence="1">
    <location>
        <begin position="485"/>
        <end position="506"/>
    </location>
</feature>
<gene>
    <name evidence="3" type="ORF">J2I46_18595</name>
</gene>
<proteinExistence type="predicted"/>
<protein>
    <recommendedName>
        <fullName evidence="2">Novel STAND NTPase 1 domain-containing protein</fullName>
    </recommendedName>
</protein>
<dbReference type="InterPro" id="IPR049052">
    <property type="entry name" value="nSTAND1"/>
</dbReference>
<sequence length="1036" mass="117378">MAISKQGKDRYPGLNSFLPEQQPLFFGRGREKEELLQLIRLEQVVVLFSKSGLGKSSLLNAGIIPSLHTQGFQPISVRFQQEKTAPIDQATSKSPIDVLINSLHTEFRAACTQQKLAEQKLEILYDRNNPRLWEAVKSCPFPGGHVPIFVFDQFEEFFSYPVADQQVFASQLVELLHDQAPARVINWLLDLEKRTPEAVAWSSQPPIKCVFAIRADRLSDMDSLKAYFPLILRNRYELGPLQEEAARDAICLPAQLTQEAGPFITPAFTYDPLVLDTILKTLCNENSEVEGAQLQIVCQFVEGCQKDEFCAVVDQSVLTGEREINRILDKFYRTQLNGIGNESAIVVASNILENELIEGGRRVALSDPKMIRLLGNLDNTHKRELIQQLQDARLIRSDVTHLGTTYELSHDTLIEPVEKARKIREAWKKRRNDREESSRELKQERAQQALLLQQEIDAKEAAIQTERAKDVELRKVQRLQKRYEFVIRLFTLASILAVIFLSYGLANLVAKGRLSQYLFEAVALPNYNQGHHAVAFRLWEEKAKLSKGFFQWYQTDLATSSTRTFAPYAGREVLMDKSQQYVVARYDDGISDGIAEVFQRRGNRKDTVLFKIPASAIKLTGMSLAIFQPDSTGYTFRILNLRTLKNSSEAIHVPSTQAVTLSTGGSYAVFLDAKRQPHLQLLTGQHVKELPFFNEQLVKDQAKLSPSDTKITFDAQDHFVLIQENAETTSDQQRLWVFDLQKKRYVGRIDKVEKYQLCTEANLLAGVTRSGQIKLMDLQAVDNHTRILGSLTYPFKYISRLMFAPDNKSLVIIPAVSKSPLQFQIDVVDLKPDHQQAKLLVSGVDDHWVSESADQLFYSVFSQPGLLFSYQPSGKCLASFPTSLRPVLVGKNHMVMKQGNSLSIHKVDPTSLLPAFQSVASPHIKSNIKSNIRFYSTNHVSDTHLLVLYTNRIEIVDLQNGTKNNIHSSNAQLGKLSLTGNLLRAELGKTSQDVNLSSRQYWAFFIDYPKNDLDSLRQYVYPILTQGQRREFGLPK</sequence>
<feature type="domain" description="Novel STAND NTPase 1" evidence="2">
    <location>
        <begin position="11"/>
        <end position="256"/>
    </location>
</feature>
<keyword evidence="4" id="KW-1185">Reference proteome</keyword>